<feature type="domain" description="HMG box" evidence="14">
    <location>
        <begin position="1"/>
        <end position="61"/>
    </location>
</feature>
<proteinExistence type="inferred from homology"/>
<organism evidence="15 16">
    <name type="scientific">Priapulus caudatus</name>
    <name type="common">Priapulid worm</name>
    <dbReference type="NCBI Taxonomy" id="37621"/>
    <lineage>
        <taxon>Eukaryota</taxon>
        <taxon>Metazoa</taxon>
        <taxon>Ecdysozoa</taxon>
        <taxon>Scalidophora</taxon>
        <taxon>Priapulida</taxon>
        <taxon>Priapulimorpha</taxon>
        <taxon>Priapulimorphida</taxon>
        <taxon>Priapulidae</taxon>
        <taxon>Priapulus</taxon>
    </lineage>
</organism>
<evidence type="ECO:0000259" key="14">
    <source>
        <dbReference type="PROSITE" id="PS50118"/>
    </source>
</evidence>
<reference evidence="16" key="1">
    <citation type="submission" date="2025-08" db="UniProtKB">
        <authorList>
            <consortium name="RefSeq"/>
        </authorList>
    </citation>
    <scope>IDENTIFICATION</scope>
</reference>
<dbReference type="InterPro" id="IPR009071">
    <property type="entry name" value="HMG_box_dom"/>
</dbReference>
<dbReference type="Pfam" id="PF00505">
    <property type="entry name" value="HMG_box"/>
    <property type="match status" value="1"/>
</dbReference>
<accession>A0ABM1F8K6</accession>
<dbReference type="PANTHER" id="PTHR10270:SF161">
    <property type="entry name" value="SEX-DETERMINING REGION Y PROTEIN"/>
    <property type="match status" value="1"/>
</dbReference>
<evidence type="ECO:0000256" key="6">
    <source>
        <dbReference type="ARBA" id="ARBA00022928"/>
    </source>
</evidence>
<evidence type="ECO:0000256" key="7">
    <source>
        <dbReference type="ARBA" id="ARBA00023125"/>
    </source>
</evidence>
<dbReference type="SMART" id="SM00398">
    <property type="entry name" value="HMG"/>
    <property type="match status" value="1"/>
</dbReference>
<evidence type="ECO:0000256" key="1">
    <source>
        <dbReference type="ARBA" id="ARBA00004324"/>
    </source>
</evidence>
<evidence type="ECO:0000256" key="5">
    <source>
        <dbReference type="ARBA" id="ARBA00022860"/>
    </source>
</evidence>
<dbReference type="GeneID" id="106820748"/>
<feature type="compositionally biased region" description="Basic residues" evidence="13">
    <location>
        <begin position="211"/>
        <end position="220"/>
    </location>
</feature>
<feature type="DNA-binding region" description="HMG box" evidence="12">
    <location>
        <begin position="1"/>
        <end position="61"/>
    </location>
</feature>
<protein>
    <recommendedName>
        <fullName evidence="3">Sex-determining region Y protein</fullName>
    </recommendedName>
    <alternativeName>
        <fullName evidence="10">Testis-determining factor</fullName>
    </alternativeName>
</protein>
<dbReference type="PROSITE" id="PS50118">
    <property type="entry name" value="HMG_BOX_2"/>
    <property type="match status" value="1"/>
</dbReference>
<dbReference type="InterPro" id="IPR050140">
    <property type="entry name" value="SRY-related_HMG-box_TF-like"/>
</dbReference>
<evidence type="ECO:0000256" key="11">
    <source>
        <dbReference type="ARBA" id="ARBA00045821"/>
    </source>
</evidence>
<dbReference type="InterPro" id="IPR036910">
    <property type="entry name" value="HMG_box_dom_sf"/>
</dbReference>
<evidence type="ECO:0000256" key="13">
    <source>
        <dbReference type="SAM" id="MobiDB-lite"/>
    </source>
</evidence>
<comment type="similarity">
    <text evidence="2">Belongs to the SRY family.</text>
</comment>
<feature type="compositionally biased region" description="Polar residues" evidence="13">
    <location>
        <begin position="222"/>
        <end position="236"/>
    </location>
</feature>
<dbReference type="SUPFAM" id="SSF47095">
    <property type="entry name" value="HMG-box"/>
    <property type="match status" value="1"/>
</dbReference>
<evidence type="ECO:0000256" key="2">
    <source>
        <dbReference type="ARBA" id="ARBA00005998"/>
    </source>
</evidence>
<keyword evidence="5" id="KW-0112">Calmodulin-binding</keyword>
<keyword evidence="9" id="KW-0804">Transcription</keyword>
<evidence type="ECO:0000313" key="16">
    <source>
        <dbReference type="RefSeq" id="XP_014680777.1"/>
    </source>
</evidence>
<keyword evidence="12" id="KW-0539">Nucleus</keyword>
<dbReference type="RefSeq" id="XP_014680777.1">
    <property type="nucleotide sequence ID" value="XM_014825291.1"/>
</dbReference>
<dbReference type="Proteomes" id="UP000695022">
    <property type="component" value="Unplaced"/>
</dbReference>
<comment type="subcellular location">
    <subcellularLocation>
        <location evidence="1">Nucleus speckle</location>
    </subcellularLocation>
</comment>
<sequence length="555" mass="61412">MVFSNRRRKILAATYPGEGNNNISTRLGREWRNMPANEKKHYFDEAKRLDAEHKQKYPYYQYCPGEARKRKLQQKIVLVTSDQEEEKNTPGKTTKHRKKNMPVYTVIPPNGPNQLPTLLLVNQSGGQTVRDYVTQHLMKERGSPTEMSGCCHQSQNLHSCGPVGHGQYGHVPESYQFSPPMNPGPSQGQAPLDCPEPYRILNGAPNPGAHMYHHHHHHHLSYPSQQRPNDQCQVTPSGHDISGRGTSTSAHGQHHYCIHNMNSDQRSSAAVKTSKSQPPQIIYVPVDREYASSLGYADNGNVITEVDGAQPAIGSAFENEKNLGPGEYRVPYQGNNTDSVRYGYESEYQHAAYSPNQYYTGNQSNMVTTPTWSRQVVPAAQGRPDVHDLQVPQRYIYAGHPNYEYESNNSNDEMLGLYNTGSASISNEPIQQNLTDLSSATSHETLDSKSAISFPSETRSCVSSSDYDIEVQSGGRRSRGAALDSSYSDREQCFQAPQMAAPVTLQPVETVLHQGGAAKNSSSDMNIYRIDAGDLVPISLSSLVGPQSVLPPVEG</sequence>
<evidence type="ECO:0000256" key="8">
    <source>
        <dbReference type="ARBA" id="ARBA00023159"/>
    </source>
</evidence>
<evidence type="ECO:0000256" key="3">
    <source>
        <dbReference type="ARBA" id="ARBA00019052"/>
    </source>
</evidence>
<dbReference type="Gene3D" id="1.10.30.10">
    <property type="entry name" value="High mobility group box domain"/>
    <property type="match status" value="1"/>
</dbReference>
<evidence type="ECO:0000256" key="4">
    <source>
        <dbReference type="ARBA" id="ARBA00022782"/>
    </source>
</evidence>
<keyword evidence="15" id="KW-1185">Reference proteome</keyword>
<feature type="region of interest" description="Disordered" evidence="13">
    <location>
        <begin position="205"/>
        <end position="252"/>
    </location>
</feature>
<gene>
    <name evidence="16" type="primary">LOC106820748</name>
</gene>
<keyword evidence="7 12" id="KW-0238">DNA-binding</keyword>
<evidence type="ECO:0000256" key="9">
    <source>
        <dbReference type="ARBA" id="ARBA00023163"/>
    </source>
</evidence>
<evidence type="ECO:0000256" key="12">
    <source>
        <dbReference type="PROSITE-ProRule" id="PRU00267"/>
    </source>
</evidence>
<dbReference type="PANTHER" id="PTHR10270">
    <property type="entry name" value="SOX TRANSCRIPTION FACTOR"/>
    <property type="match status" value="1"/>
</dbReference>
<evidence type="ECO:0000256" key="10">
    <source>
        <dbReference type="ARBA" id="ARBA00032498"/>
    </source>
</evidence>
<name>A0ABM1F8K6_PRICU</name>
<keyword evidence="6" id="KW-0726">Sexual differentiation</keyword>
<keyword evidence="8" id="KW-0010">Activator</keyword>
<evidence type="ECO:0000313" key="15">
    <source>
        <dbReference type="Proteomes" id="UP000695022"/>
    </source>
</evidence>
<keyword evidence="4" id="KW-0221">Differentiation</keyword>
<comment type="function">
    <text evidence="11">Transcriptional regulator that controls a genetic switch in male development. It is necessary and sufficient for initiating male sex determination by directing the development of supporting cell precursors (pre-Sertoli cells) as Sertoli rather than granulosa cells. Involved in different aspects of gene regulation including promoter activation or repression. Binds to the DNA consensus sequence 5'-[AT]AACAA[AT]-3'. SRY HMG box recognizes DNA by partial intercalation in the minor groove and promotes DNA bending. Also involved in pre-mRNA splicing. In male adult brain involved in the maintenance of motor functions of dopaminergic neurons.</text>
</comment>